<evidence type="ECO:0000313" key="3">
    <source>
        <dbReference type="EMBL" id="QOL83269.1"/>
    </source>
</evidence>
<dbReference type="AlphaFoldDB" id="A0A7L9WSJ8"/>
<reference evidence="3 4" key="1">
    <citation type="submission" date="2019-10" db="EMBL/GenBank/DDBJ databases">
        <title>Pseudopuniceibacterium sp. HQ09 islated from Antarctica.</title>
        <authorList>
            <person name="Liao L."/>
            <person name="Su S."/>
            <person name="Chen B."/>
            <person name="Yu Y."/>
        </authorList>
    </citation>
    <scope>NUCLEOTIDE SEQUENCE [LARGE SCALE GENOMIC DNA]</scope>
    <source>
        <strain evidence="3 4">HQ09</strain>
    </source>
</reference>
<evidence type="ECO:0000259" key="2">
    <source>
        <dbReference type="Pfam" id="PF03886"/>
    </source>
</evidence>
<name>A0A7L9WSJ8_9RHOB</name>
<dbReference type="Pfam" id="PF03886">
    <property type="entry name" value="ABC_trans_aux"/>
    <property type="match status" value="1"/>
</dbReference>
<dbReference type="Proteomes" id="UP000594118">
    <property type="component" value="Chromosome"/>
</dbReference>
<dbReference type="EMBL" id="CP045201">
    <property type="protein sequence ID" value="QOL83269.1"/>
    <property type="molecule type" value="Genomic_DNA"/>
</dbReference>
<dbReference type="SUPFAM" id="SSF159594">
    <property type="entry name" value="XCC0632-like"/>
    <property type="match status" value="1"/>
</dbReference>
<keyword evidence="1" id="KW-0732">Signal</keyword>
<accession>A0A7L9WSJ8</accession>
<keyword evidence="4" id="KW-1185">Reference proteome</keyword>
<evidence type="ECO:0000313" key="4">
    <source>
        <dbReference type="Proteomes" id="UP000594118"/>
    </source>
</evidence>
<gene>
    <name evidence="3" type="ORF">F3W81_16585</name>
</gene>
<feature type="signal peptide" evidence="1">
    <location>
        <begin position="1"/>
        <end position="20"/>
    </location>
</feature>
<proteinExistence type="predicted"/>
<dbReference type="InterPro" id="IPR005586">
    <property type="entry name" value="ABC_trans_aux"/>
</dbReference>
<feature type="chain" id="PRO_5032776603" description="ABC-type transport auxiliary lipoprotein component domain-containing protein" evidence="1">
    <location>
        <begin position="21"/>
        <end position="196"/>
    </location>
</feature>
<sequence>MTPRALVLRAPLLSILAALALSGCSAEKLYTVPNPTPAQATANRIAIAYGTVEVQDVSLPDYASSQSIAMRGPDGSVTAAKKLLWADLPTRAVTLELSRYLRQITGAEVAPSPWPFLDRAQVRVDVRVEQMLAEADGTFRLSGQYFIAPETGARGRSALFDVVVPIGGDGDATAIAAARGQAMLQLAEKMARDGLR</sequence>
<dbReference type="Gene3D" id="3.40.50.10610">
    <property type="entry name" value="ABC-type transport auxiliary lipoprotein component"/>
    <property type="match status" value="1"/>
</dbReference>
<dbReference type="KEGG" id="pshq:F3W81_16585"/>
<dbReference type="PROSITE" id="PS51257">
    <property type="entry name" value="PROKAR_LIPOPROTEIN"/>
    <property type="match status" value="1"/>
</dbReference>
<organism evidence="3 4">
    <name type="scientific">Pseudooceanicola spongiae</name>
    <dbReference type="NCBI Taxonomy" id="2613965"/>
    <lineage>
        <taxon>Bacteria</taxon>
        <taxon>Pseudomonadati</taxon>
        <taxon>Pseudomonadota</taxon>
        <taxon>Alphaproteobacteria</taxon>
        <taxon>Rhodobacterales</taxon>
        <taxon>Paracoccaceae</taxon>
        <taxon>Pseudooceanicola</taxon>
    </lineage>
</organism>
<evidence type="ECO:0000256" key="1">
    <source>
        <dbReference type="SAM" id="SignalP"/>
    </source>
</evidence>
<feature type="domain" description="ABC-type transport auxiliary lipoprotein component" evidence="2">
    <location>
        <begin position="30"/>
        <end position="191"/>
    </location>
</feature>
<protein>
    <recommendedName>
        <fullName evidence="2">ABC-type transport auxiliary lipoprotein component domain-containing protein</fullName>
    </recommendedName>
</protein>